<dbReference type="InterPro" id="IPR053145">
    <property type="entry name" value="AB_hydrolase_Est10"/>
</dbReference>
<dbReference type="SUPFAM" id="SSF53474">
    <property type="entry name" value="alpha/beta-Hydrolases"/>
    <property type="match status" value="1"/>
</dbReference>
<dbReference type="PANTHER" id="PTHR43265:SF1">
    <property type="entry name" value="ESTERASE ESTD"/>
    <property type="match status" value="1"/>
</dbReference>
<feature type="chain" id="PRO_5041344244" evidence="1">
    <location>
        <begin position="23"/>
        <end position="322"/>
    </location>
</feature>
<dbReference type="AlphaFoldDB" id="A0AA52EFX2"/>
<keyword evidence="3" id="KW-0378">Hydrolase</keyword>
<dbReference type="InterPro" id="IPR022742">
    <property type="entry name" value="Hydrolase_4"/>
</dbReference>
<accession>A0AA52EFX2</accession>
<gene>
    <name evidence="3" type="ORF">QGN29_09510</name>
</gene>
<keyword evidence="4" id="KW-1185">Reference proteome</keyword>
<evidence type="ECO:0000256" key="1">
    <source>
        <dbReference type="SAM" id="SignalP"/>
    </source>
</evidence>
<evidence type="ECO:0000313" key="4">
    <source>
        <dbReference type="Proteomes" id="UP001268683"/>
    </source>
</evidence>
<sequence length="322" mass="35922">MGLMVRANFIILIAVSSLTFKAAAETEKEISSSNHKLSGTLVYSEATKRPTAIIVPRSGKTDRNGDEGREVRGKIYKQLADQLSILGINTLRIEKRDLKAPPRTQETTTPPVTIDDYEADLHTWIETALPYSSDECVWLIGHGEGGLISLIAAQNNTQTCGLILISTAGRNLSSIMITRLKTIKDNMRIMPQISHTVRKLKAARPIPNEKMIPPLRRFFGEHLQPYLISSFANTASDLIKKISIPTLIIHGENDTKTPLSEAELLLRSNPQAKLVVIKKGNHILKAMEDKEQMTVMKAYMNSFHMIDPKYGEEIASFMKEKS</sequence>
<name>A0AA52EFX2_9PROT</name>
<dbReference type="Proteomes" id="UP001268683">
    <property type="component" value="Chromosome"/>
</dbReference>
<protein>
    <submittedName>
        <fullName evidence="3">Alpha/beta hydrolase</fullName>
    </submittedName>
</protein>
<evidence type="ECO:0000313" key="3">
    <source>
        <dbReference type="EMBL" id="WND01789.1"/>
    </source>
</evidence>
<dbReference type="KEGG" id="tmk:QGN29_09510"/>
<dbReference type="EMBL" id="CP123872">
    <property type="protein sequence ID" value="WND01789.1"/>
    <property type="molecule type" value="Genomic_DNA"/>
</dbReference>
<proteinExistence type="predicted"/>
<feature type="signal peptide" evidence="1">
    <location>
        <begin position="1"/>
        <end position="22"/>
    </location>
</feature>
<dbReference type="RefSeq" id="WP_310797619.1">
    <property type="nucleotide sequence ID" value="NZ_CP123872.1"/>
</dbReference>
<evidence type="ECO:0000259" key="2">
    <source>
        <dbReference type="Pfam" id="PF12146"/>
    </source>
</evidence>
<organism evidence="3 4">
    <name type="scientific">Temperatibacter marinus</name>
    <dbReference type="NCBI Taxonomy" id="1456591"/>
    <lineage>
        <taxon>Bacteria</taxon>
        <taxon>Pseudomonadati</taxon>
        <taxon>Pseudomonadota</taxon>
        <taxon>Alphaproteobacteria</taxon>
        <taxon>Kordiimonadales</taxon>
        <taxon>Temperatibacteraceae</taxon>
        <taxon>Temperatibacter</taxon>
    </lineage>
</organism>
<dbReference type="Pfam" id="PF12146">
    <property type="entry name" value="Hydrolase_4"/>
    <property type="match status" value="1"/>
</dbReference>
<dbReference type="Gene3D" id="3.40.50.1820">
    <property type="entry name" value="alpha/beta hydrolase"/>
    <property type="match status" value="1"/>
</dbReference>
<dbReference type="PANTHER" id="PTHR43265">
    <property type="entry name" value="ESTERASE ESTD"/>
    <property type="match status" value="1"/>
</dbReference>
<dbReference type="InterPro" id="IPR029058">
    <property type="entry name" value="AB_hydrolase_fold"/>
</dbReference>
<feature type="domain" description="Serine aminopeptidase S33" evidence="2">
    <location>
        <begin position="113"/>
        <end position="283"/>
    </location>
</feature>
<dbReference type="GO" id="GO:0052689">
    <property type="term" value="F:carboxylic ester hydrolase activity"/>
    <property type="evidence" value="ECO:0007669"/>
    <property type="project" value="TreeGrafter"/>
</dbReference>
<keyword evidence="1" id="KW-0732">Signal</keyword>
<reference evidence="3" key="1">
    <citation type="submission" date="2023-04" db="EMBL/GenBank/DDBJ databases">
        <title>Complete genome sequence of Temperatibacter marinus.</title>
        <authorList>
            <person name="Rong J.-C."/>
            <person name="Yi M.-L."/>
            <person name="Zhao Q."/>
        </authorList>
    </citation>
    <scope>NUCLEOTIDE SEQUENCE</scope>
    <source>
        <strain evidence="3">NBRC 110045</strain>
    </source>
</reference>